<evidence type="ECO:0000313" key="2">
    <source>
        <dbReference type="EMBL" id="KAF0759893.1"/>
    </source>
</evidence>
<dbReference type="AlphaFoldDB" id="A0A6G0YQM2"/>
<name>A0A6G0YQM2_APHCR</name>
<dbReference type="Pfam" id="PF00078">
    <property type="entry name" value="RVT_1"/>
    <property type="match status" value="1"/>
</dbReference>
<accession>A0A6G0YQM2</accession>
<dbReference type="PANTHER" id="PTHR19446">
    <property type="entry name" value="REVERSE TRANSCRIPTASES"/>
    <property type="match status" value="1"/>
</dbReference>
<keyword evidence="3" id="KW-1185">Reference proteome</keyword>
<dbReference type="OrthoDB" id="6627741at2759"/>
<comment type="caution">
    <text evidence="2">The sequence shown here is derived from an EMBL/GenBank/DDBJ whole genome shotgun (WGS) entry which is preliminary data.</text>
</comment>
<organism evidence="2 3">
    <name type="scientific">Aphis craccivora</name>
    <name type="common">Cowpea aphid</name>
    <dbReference type="NCBI Taxonomy" id="307492"/>
    <lineage>
        <taxon>Eukaryota</taxon>
        <taxon>Metazoa</taxon>
        <taxon>Ecdysozoa</taxon>
        <taxon>Arthropoda</taxon>
        <taxon>Hexapoda</taxon>
        <taxon>Insecta</taxon>
        <taxon>Pterygota</taxon>
        <taxon>Neoptera</taxon>
        <taxon>Paraneoptera</taxon>
        <taxon>Hemiptera</taxon>
        <taxon>Sternorrhyncha</taxon>
        <taxon>Aphidomorpha</taxon>
        <taxon>Aphidoidea</taxon>
        <taxon>Aphididae</taxon>
        <taxon>Aphidini</taxon>
        <taxon>Aphis</taxon>
        <taxon>Aphis</taxon>
    </lineage>
</organism>
<feature type="domain" description="Reverse transcriptase" evidence="1">
    <location>
        <begin position="68"/>
        <end position="230"/>
    </location>
</feature>
<sequence length="243" mass="27957">EPNREEVKDKIATLKNNKAPGEDNINSELLKIGTQQLVTKIHVLLKEIWNTNRIPKDWKIAVICPIYKKGDPMDTSNYRGIALLDSCYKILSLALLRRLEVYSKDLIGDYQSDFVRGKSTTNHIFTIRQMMEKFYEFGKDVHQWHNKYNIIYTADGGCSKYATDVQMCFVDFKQAYDSIVRNKLWAALEEFGIPKKLIDLIKACNTNTMCKVKFGNGTSDSFEVSTGLKQSDALYYKVYYVGL</sequence>
<dbReference type="Proteomes" id="UP000478052">
    <property type="component" value="Unassembled WGS sequence"/>
</dbReference>
<gene>
    <name evidence="2" type="ORF">FWK35_00012857</name>
</gene>
<dbReference type="EMBL" id="VUJU01002851">
    <property type="protein sequence ID" value="KAF0759893.1"/>
    <property type="molecule type" value="Genomic_DNA"/>
</dbReference>
<evidence type="ECO:0000313" key="3">
    <source>
        <dbReference type="Proteomes" id="UP000478052"/>
    </source>
</evidence>
<dbReference type="InterPro" id="IPR000477">
    <property type="entry name" value="RT_dom"/>
</dbReference>
<feature type="non-terminal residue" evidence="2">
    <location>
        <position position="1"/>
    </location>
</feature>
<protein>
    <recommendedName>
        <fullName evidence="1">Reverse transcriptase domain-containing protein</fullName>
    </recommendedName>
</protein>
<proteinExistence type="predicted"/>
<evidence type="ECO:0000259" key="1">
    <source>
        <dbReference type="Pfam" id="PF00078"/>
    </source>
</evidence>
<reference evidence="2 3" key="1">
    <citation type="submission" date="2019-08" db="EMBL/GenBank/DDBJ databases">
        <title>Whole genome of Aphis craccivora.</title>
        <authorList>
            <person name="Voronova N.V."/>
            <person name="Shulinski R.S."/>
            <person name="Bandarenka Y.V."/>
            <person name="Zhorov D.G."/>
            <person name="Warner D."/>
        </authorList>
    </citation>
    <scope>NUCLEOTIDE SEQUENCE [LARGE SCALE GENOMIC DNA]</scope>
    <source>
        <strain evidence="2">180601</strain>
        <tissue evidence="2">Whole Body</tissue>
    </source>
</reference>